<feature type="transmembrane region" description="Helical" evidence="1">
    <location>
        <begin position="61"/>
        <end position="87"/>
    </location>
</feature>
<proteinExistence type="predicted"/>
<name>A0A9R1WI38_LACSA</name>
<gene>
    <name evidence="2" type="ORF">LSAT_V11C100040120</name>
</gene>
<keyword evidence="1" id="KW-0472">Membrane</keyword>
<evidence type="ECO:0000313" key="2">
    <source>
        <dbReference type="EMBL" id="KAJ0225811.1"/>
    </source>
</evidence>
<organism evidence="2 3">
    <name type="scientific">Lactuca sativa</name>
    <name type="common">Garden lettuce</name>
    <dbReference type="NCBI Taxonomy" id="4236"/>
    <lineage>
        <taxon>Eukaryota</taxon>
        <taxon>Viridiplantae</taxon>
        <taxon>Streptophyta</taxon>
        <taxon>Embryophyta</taxon>
        <taxon>Tracheophyta</taxon>
        <taxon>Spermatophyta</taxon>
        <taxon>Magnoliopsida</taxon>
        <taxon>eudicotyledons</taxon>
        <taxon>Gunneridae</taxon>
        <taxon>Pentapetalae</taxon>
        <taxon>asterids</taxon>
        <taxon>campanulids</taxon>
        <taxon>Asterales</taxon>
        <taxon>Asteraceae</taxon>
        <taxon>Cichorioideae</taxon>
        <taxon>Cichorieae</taxon>
        <taxon>Lactucinae</taxon>
        <taxon>Lactuca</taxon>
    </lineage>
</organism>
<accession>A0A9R1WI38</accession>
<feature type="transmembrane region" description="Helical" evidence="1">
    <location>
        <begin position="32"/>
        <end position="55"/>
    </location>
</feature>
<dbReference type="AlphaFoldDB" id="A0A9R1WI38"/>
<keyword evidence="1" id="KW-1133">Transmembrane helix</keyword>
<sequence>MYIGFDTQRGKQQRGRILGGISTYRLSLIPPLLLDVSSTASPYLLYLPLIVVTGVTSDGSVLFISIALPSTYSLCFLQIIWGFFLAAREFA</sequence>
<comment type="caution">
    <text evidence="2">The sequence shown here is derived from an EMBL/GenBank/DDBJ whole genome shotgun (WGS) entry which is preliminary data.</text>
</comment>
<reference evidence="2 3" key="1">
    <citation type="journal article" date="2017" name="Nat. Commun.">
        <title>Genome assembly with in vitro proximity ligation data and whole-genome triplication in lettuce.</title>
        <authorList>
            <person name="Reyes-Chin-Wo S."/>
            <person name="Wang Z."/>
            <person name="Yang X."/>
            <person name="Kozik A."/>
            <person name="Arikit S."/>
            <person name="Song C."/>
            <person name="Xia L."/>
            <person name="Froenicke L."/>
            <person name="Lavelle D.O."/>
            <person name="Truco M.J."/>
            <person name="Xia R."/>
            <person name="Zhu S."/>
            <person name="Xu C."/>
            <person name="Xu H."/>
            <person name="Xu X."/>
            <person name="Cox K."/>
            <person name="Korf I."/>
            <person name="Meyers B.C."/>
            <person name="Michelmore R.W."/>
        </authorList>
    </citation>
    <scope>NUCLEOTIDE SEQUENCE [LARGE SCALE GENOMIC DNA]</scope>
    <source>
        <strain evidence="3">cv. Salinas</strain>
        <tissue evidence="2">Seedlings</tissue>
    </source>
</reference>
<evidence type="ECO:0000256" key="1">
    <source>
        <dbReference type="SAM" id="Phobius"/>
    </source>
</evidence>
<dbReference type="Proteomes" id="UP000235145">
    <property type="component" value="Unassembled WGS sequence"/>
</dbReference>
<protein>
    <submittedName>
        <fullName evidence="2">Uncharacterized protein</fullName>
    </submittedName>
</protein>
<keyword evidence="3" id="KW-1185">Reference proteome</keyword>
<evidence type="ECO:0000313" key="3">
    <source>
        <dbReference type="Proteomes" id="UP000235145"/>
    </source>
</evidence>
<dbReference type="EMBL" id="NBSK02000001">
    <property type="protein sequence ID" value="KAJ0225811.1"/>
    <property type="molecule type" value="Genomic_DNA"/>
</dbReference>
<keyword evidence="1" id="KW-0812">Transmembrane</keyword>